<dbReference type="GO" id="GO:0005737">
    <property type="term" value="C:cytoplasm"/>
    <property type="evidence" value="ECO:0007669"/>
    <property type="project" value="TreeGrafter"/>
</dbReference>
<proteinExistence type="predicted"/>
<dbReference type="PANTHER" id="PTHR30575:SF0">
    <property type="entry name" value="XAA-ARG DIPEPTIDASE"/>
    <property type="match status" value="1"/>
</dbReference>
<feature type="domain" description="Peptidase M20 dimerisation" evidence="2">
    <location>
        <begin position="186"/>
        <end position="276"/>
    </location>
</feature>
<dbReference type="InterPro" id="IPR017439">
    <property type="entry name" value="Amidohydrolase"/>
</dbReference>
<name>A0A6L8LEI5_9RHOB</name>
<reference evidence="3 4" key="1">
    <citation type="submission" date="2020-01" db="EMBL/GenBank/DDBJ databases">
        <authorList>
            <person name="Chen S."/>
        </authorList>
    </citation>
    <scope>NUCLEOTIDE SEQUENCE [LARGE SCALE GENOMIC DNA]</scope>
    <source>
        <strain evidence="3 4">GS-10</strain>
    </source>
</reference>
<dbReference type="PANTHER" id="PTHR30575">
    <property type="entry name" value="PEPTIDASE M20"/>
    <property type="match status" value="1"/>
</dbReference>
<accession>A0A6L8LEI5</accession>
<dbReference type="SUPFAM" id="SSF53187">
    <property type="entry name" value="Zn-dependent exopeptidases"/>
    <property type="match status" value="1"/>
</dbReference>
<protein>
    <submittedName>
        <fullName evidence="3">Amidohydrolase</fullName>
    </submittedName>
</protein>
<dbReference type="RefSeq" id="WP_160972168.1">
    <property type="nucleotide sequence ID" value="NZ_WWEN01000002.1"/>
</dbReference>
<dbReference type="GO" id="GO:0046657">
    <property type="term" value="P:folic acid catabolic process"/>
    <property type="evidence" value="ECO:0007669"/>
    <property type="project" value="TreeGrafter"/>
</dbReference>
<dbReference type="InterPro" id="IPR002933">
    <property type="entry name" value="Peptidase_M20"/>
</dbReference>
<keyword evidence="4" id="KW-1185">Reference proteome</keyword>
<dbReference type="Proteomes" id="UP000479043">
    <property type="component" value="Unassembled WGS sequence"/>
</dbReference>
<evidence type="ECO:0000256" key="1">
    <source>
        <dbReference type="ARBA" id="ARBA00022801"/>
    </source>
</evidence>
<gene>
    <name evidence="3" type="ORF">GR167_04120</name>
</gene>
<dbReference type="GO" id="GO:0071713">
    <property type="term" value="F:para-aminobenzoyl-glutamate hydrolase activity"/>
    <property type="evidence" value="ECO:0007669"/>
    <property type="project" value="TreeGrafter"/>
</dbReference>
<comment type="caution">
    <text evidence="3">The sequence shown here is derived from an EMBL/GenBank/DDBJ whole genome shotgun (WGS) entry which is preliminary data.</text>
</comment>
<dbReference type="PIRSF" id="PIRSF037227">
    <property type="entry name" value="Aminobenzoyl-glu_utiliz_pB"/>
    <property type="match status" value="1"/>
</dbReference>
<dbReference type="NCBIfam" id="TIGR01891">
    <property type="entry name" value="amidohydrolases"/>
    <property type="match status" value="1"/>
</dbReference>
<dbReference type="SUPFAM" id="SSF55031">
    <property type="entry name" value="Bacterial exopeptidase dimerisation domain"/>
    <property type="match status" value="1"/>
</dbReference>
<dbReference type="InterPro" id="IPR052030">
    <property type="entry name" value="Peptidase_M20/M20A_hydrolases"/>
</dbReference>
<dbReference type="Gene3D" id="3.40.630.10">
    <property type="entry name" value="Zn peptidases"/>
    <property type="match status" value="1"/>
</dbReference>
<evidence type="ECO:0000313" key="4">
    <source>
        <dbReference type="Proteomes" id="UP000479043"/>
    </source>
</evidence>
<dbReference type="Gene3D" id="3.30.70.360">
    <property type="match status" value="1"/>
</dbReference>
<evidence type="ECO:0000313" key="3">
    <source>
        <dbReference type="EMBL" id="MYM54477.1"/>
    </source>
</evidence>
<dbReference type="InterPro" id="IPR011650">
    <property type="entry name" value="Peptidase_M20_dimer"/>
</dbReference>
<dbReference type="GO" id="GO:0016805">
    <property type="term" value="F:dipeptidase activity"/>
    <property type="evidence" value="ECO:0007669"/>
    <property type="project" value="TreeGrafter"/>
</dbReference>
<dbReference type="FunFam" id="3.30.70.360:FF:000004">
    <property type="entry name" value="Peptidase M20 domain-containing protein 2"/>
    <property type="match status" value="1"/>
</dbReference>
<keyword evidence="1 3" id="KW-0378">Hydrolase</keyword>
<dbReference type="Pfam" id="PF01546">
    <property type="entry name" value="Peptidase_M20"/>
    <property type="match status" value="1"/>
</dbReference>
<organism evidence="3 4">
    <name type="scientific">Thalassovita mangrovi</name>
    <dbReference type="NCBI Taxonomy" id="2692236"/>
    <lineage>
        <taxon>Bacteria</taxon>
        <taxon>Pseudomonadati</taxon>
        <taxon>Pseudomonadota</taxon>
        <taxon>Alphaproteobacteria</taxon>
        <taxon>Rhodobacterales</taxon>
        <taxon>Roseobacteraceae</taxon>
        <taxon>Thalassovita</taxon>
    </lineage>
</organism>
<dbReference type="EMBL" id="WWEN01000002">
    <property type="protein sequence ID" value="MYM54477.1"/>
    <property type="molecule type" value="Genomic_DNA"/>
</dbReference>
<evidence type="ECO:0000259" key="2">
    <source>
        <dbReference type="Pfam" id="PF07687"/>
    </source>
</evidence>
<dbReference type="InterPro" id="IPR017145">
    <property type="entry name" value="Aminobenzoyl-glu_utiliz_pB"/>
</dbReference>
<dbReference type="Pfam" id="PF07687">
    <property type="entry name" value="M20_dimer"/>
    <property type="match status" value="1"/>
</dbReference>
<dbReference type="InterPro" id="IPR036264">
    <property type="entry name" value="Bact_exopeptidase_dim_dom"/>
</dbReference>
<dbReference type="AlphaFoldDB" id="A0A6L8LEI5"/>
<sequence>MNEHPLWTYVEDAKDRFKALSDRVWATPETCYGETQSVAAHVEELKAQGFRVEENLAGIPTAVMGEAGSGGPVIAFLGEFDALAGLSQKADVFEQDPLESGANGHGCGHNLLGSAAMLAATAVKNWLEATGTPGRVRYYGCPAEEGGAAKVFMVRAGAFEDVDIAITWHPGSIPGVLKGSSLSNARVDFAFEGRASHAAAAPHLGRSALDAVELMSVGINYMREHMPDEARIHHAIIDGGGISPNVVQAHAKVRYVVRAATAPEMLTLLERVRKVAAGAALMTETKVSDKVLAAVSNLIYNAPLGEAMQRNLERLGPPPFTDVDKAYAARFQATLSEDDIRAAYRGVGIAEESRKPLADFIVPADAPTVEMGGSTDVADVSWVVPTIQMWGANHAIGTQLHSWQVVAQGKSQPAITGMVHAAAVMAATGADAMRDPDLRARAKEDLARRVGPNGYVCPLPEGAEPPIAEMA</sequence>